<reference evidence="4" key="1">
    <citation type="submission" date="2022-11" db="UniProtKB">
        <authorList>
            <consortium name="WormBaseParasite"/>
        </authorList>
    </citation>
    <scope>IDENTIFICATION</scope>
</reference>
<evidence type="ECO:0000256" key="1">
    <source>
        <dbReference type="SAM" id="Coils"/>
    </source>
</evidence>
<feature type="coiled-coil region" evidence="1">
    <location>
        <begin position="72"/>
        <end position="103"/>
    </location>
</feature>
<organism evidence="3 4">
    <name type="scientific">Romanomermis culicivorax</name>
    <name type="common">Nematode worm</name>
    <dbReference type="NCBI Taxonomy" id="13658"/>
    <lineage>
        <taxon>Eukaryota</taxon>
        <taxon>Metazoa</taxon>
        <taxon>Ecdysozoa</taxon>
        <taxon>Nematoda</taxon>
        <taxon>Enoplea</taxon>
        <taxon>Dorylaimia</taxon>
        <taxon>Mermithida</taxon>
        <taxon>Mermithoidea</taxon>
        <taxon>Mermithidae</taxon>
        <taxon>Romanomermis</taxon>
    </lineage>
</organism>
<accession>A0A915IHJ0</accession>
<keyword evidence="3" id="KW-1185">Reference proteome</keyword>
<dbReference type="AlphaFoldDB" id="A0A915IHJ0"/>
<keyword evidence="1" id="KW-0175">Coiled coil</keyword>
<feature type="region of interest" description="Disordered" evidence="2">
    <location>
        <begin position="133"/>
        <end position="172"/>
    </location>
</feature>
<proteinExistence type="predicted"/>
<sequence>WVNDLENRFKREREQYDREIENRKQTLQRQKMINNNQGEKIDDLLTNGKIDRSLLTNTNNSNDQEHIIPIVQNNVRQKLAMFENEAQRLHHQHQKEIMEMKQQPKRFISPESKTNGFHHLPEKYANLEEEPIYIPKPDYDNDYGKKSQFTNGYSSNDDHDEFRYSRYNNDRR</sequence>
<feature type="compositionally biased region" description="Basic and acidic residues" evidence="2">
    <location>
        <begin position="156"/>
        <end position="172"/>
    </location>
</feature>
<dbReference type="WBParaSite" id="nRc.2.0.1.t13641-RA">
    <property type="protein sequence ID" value="nRc.2.0.1.t13641-RA"/>
    <property type="gene ID" value="nRc.2.0.1.g13641"/>
</dbReference>
<evidence type="ECO:0000313" key="4">
    <source>
        <dbReference type="WBParaSite" id="nRc.2.0.1.t13641-RA"/>
    </source>
</evidence>
<dbReference type="Proteomes" id="UP000887565">
    <property type="component" value="Unplaced"/>
</dbReference>
<evidence type="ECO:0000313" key="3">
    <source>
        <dbReference type="Proteomes" id="UP000887565"/>
    </source>
</evidence>
<evidence type="ECO:0000256" key="2">
    <source>
        <dbReference type="SAM" id="MobiDB-lite"/>
    </source>
</evidence>
<name>A0A915IHJ0_ROMCU</name>
<protein>
    <submittedName>
        <fullName evidence="4">Uncharacterized protein</fullName>
    </submittedName>
</protein>